<gene>
    <name evidence="2" type="ORF">AYO21_09260</name>
</gene>
<evidence type="ECO:0000313" key="2">
    <source>
        <dbReference type="EMBL" id="OAG36529.1"/>
    </source>
</evidence>
<dbReference type="RefSeq" id="XP_022508481.1">
    <property type="nucleotide sequence ID" value="XM_022659198.1"/>
</dbReference>
<dbReference type="GeneID" id="34604398"/>
<proteinExistence type="predicted"/>
<feature type="compositionally biased region" description="Low complexity" evidence="1">
    <location>
        <begin position="124"/>
        <end position="147"/>
    </location>
</feature>
<dbReference type="EMBL" id="LVKK01000089">
    <property type="protein sequence ID" value="OAG36529.1"/>
    <property type="molecule type" value="Genomic_DNA"/>
</dbReference>
<name>A0A177EZZ4_9EURO</name>
<dbReference type="Proteomes" id="UP000077002">
    <property type="component" value="Unassembled WGS sequence"/>
</dbReference>
<accession>A0A177EZZ4</accession>
<reference evidence="2 3" key="1">
    <citation type="submission" date="2016-03" db="EMBL/GenBank/DDBJ databases">
        <title>Draft genome sequence of the Fonsecaea monophora CBS 269.37.</title>
        <authorList>
            <person name="Bombassaro A."/>
            <person name="Vinicius W.A."/>
            <person name="De Hoog S."/>
            <person name="Sun J."/>
            <person name="Souza E.M."/>
            <person name="Raittz R.T."/>
            <person name="Costa F."/>
            <person name="Leao A.C."/>
            <person name="Tadra-Sfeir M.Z."/>
            <person name="Baura V."/>
            <person name="Balsanelli E."/>
            <person name="Pedrosa F.O."/>
            <person name="Moreno L.F."/>
            <person name="Steffens M.B."/>
            <person name="Xi L."/>
            <person name="Bocca A.L."/>
            <person name="Felipe M.S."/>
            <person name="Teixeira M."/>
            <person name="Telles Filho F.Q."/>
            <person name="Azevedo C.M."/>
            <person name="Gomes R."/>
            <person name="Vicente V.A."/>
        </authorList>
    </citation>
    <scope>NUCLEOTIDE SEQUENCE [LARGE SCALE GENOMIC DNA]</scope>
    <source>
        <strain evidence="2 3">CBS 269.37</strain>
    </source>
</reference>
<evidence type="ECO:0000256" key="1">
    <source>
        <dbReference type="SAM" id="MobiDB-lite"/>
    </source>
</evidence>
<evidence type="ECO:0000313" key="3">
    <source>
        <dbReference type="Proteomes" id="UP000077002"/>
    </source>
</evidence>
<comment type="caution">
    <text evidence="2">The sequence shown here is derived from an EMBL/GenBank/DDBJ whole genome shotgun (WGS) entry which is preliminary data.</text>
</comment>
<keyword evidence="3" id="KW-1185">Reference proteome</keyword>
<dbReference type="AlphaFoldDB" id="A0A177EZZ4"/>
<organism evidence="2 3">
    <name type="scientific">Fonsecaea monophora</name>
    <dbReference type="NCBI Taxonomy" id="254056"/>
    <lineage>
        <taxon>Eukaryota</taxon>
        <taxon>Fungi</taxon>
        <taxon>Dikarya</taxon>
        <taxon>Ascomycota</taxon>
        <taxon>Pezizomycotina</taxon>
        <taxon>Eurotiomycetes</taxon>
        <taxon>Chaetothyriomycetidae</taxon>
        <taxon>Chaetothyriales</taxon>
        <taxon>Herpotrichiellaceae</taxon>
        <taxon>Fonsecaea</taxon>
    </lineage>
</organism>
<protein>
    <submittedName>
        <fullName evidence="2">Uncharacterized protein</fullName>
    </submittedName>
</protein>
<feature type="region of interest" description="Disordered" evidence="1">
    <location>
        <begin position="121"/>
        <end position="147"/>
    </location>
</feature>
<sequence length="147" mass="15899">MGYVEYYGIVETTPRSSATLQYKPHGIDWLPDNRDGDWNPARSEHGDAAVEGNTTSLKLGFTTNGARFEDSKTTLIHFIRDVQLKKMEDAATPAGSAVEATFEDHKTTLIHFIRDARLKKMEDGAPPTGSAGSHGPPGAGNAQRVAS</sequence>